<dbReference type="Gene3D" id="3.40.50.720">
    <property type="entry name" value="NAD(P)-binding Rossmann-like Domain"/>
    <property type="match status" value="1"/>
</dbReference>
<feature type="domain" description="NAD-dependent epimerase/dehydratase" evidence="1">
    <location>
        <begin position="89"/>
        <end position="209"/>
    </location>
</feature>
<accession>A0A917V4S1</accession>
<dbReference type="GO" id="GO:0005737">
    <property type="term" value="C:cytoplasm"/>
    <property type="evidence" value="ECO:0007669"/>
    <property type="project" value="TreeGrafter"/>
</dbReference>
<dbReference type="PANTHER" id="PTHR48079">
    <property type="entry name" value="PROTEIN YEEZ"/>
    <property type="match status" value="1"/>
</dbReference>
<comment type="caution">
    <text evidence="2">The sequence shown here is derived from an EMBL/GenBank/DDBJ whole genome shotgun (WGS) entry which is preliminary data.</text>
</comment>
<evidence type="ECO:0000313" key="2">
    <source>
        <dbReference type="EMBL" id="GGK36632.1"/>
    </source>
</evidence>
<dbReference type="RefSeq" id="WP_188913288.1">
    <property type="nucleotide sequence ID" value="NZ_BMMF01000006.1"/>
</dbReference>
<dbReference type="AlphaFoldDB" id="A0A917V4S1"/>
<dbReference type="EMBL" id="BMMF01000006">
    <property type="protein sequence ID" value="GGK36632.1"/>
    <property type="molecule type" value="Genomic_DNA"/>
</dbReference>
<dbReference type="Proteomes" id="UP000600449">
    <property type="component" value="Unassembled WGS sequence"/>
</dbReference>
<dbReference type="Pfam" id="PF01370">
    <property type="entry name" value="Epimerase"/>
    <property type="match status" value="1"/>
</dbReference>
<dbReference type="SUPFAM" id="SSF51735">
    <property type="entry name" value="NAD(P)-binding Rossmann-fold domains"/>
    <property type="match status" value="1"/>
</dbReference>
<dbReference type="InterPro" id="IPR051783">
    <property type="entry name" value="NAD(P)-dependent_oxidoreduct"/>
</dbReference>
<reference evidence="2 3" key="1">
    <citation type="journal article" date="2014" name="Int. J. Syst. Evol. Microbiol.">
        <title>Complete genome sequence of Corynebacterium casei LMG S-19264T (=DSM 44701T), isolated from a smear-ripened cheese.</title>
        <authorList>
            <consortium name="US DOE Joint Genome Institute (JGI-PGF)"/>
            <person name="Walter F."/>
            <person name="Albersmeier A."/>
            <person name="Kalinowski J."/>
            <person name="Ruckert C."/>
        </authorList>
    </citation>
    <scope>NUCLEOTIDE SEQUENCE [LARGE SCALE GENOMIC DNA]</scope>
    <source>
        <strain evidence="2 3">CGMCC 1.9161</strain>
    </source>
</reference>
<name>A0A917V4S1_9HYPH</name>
<evidence type="ECO:0000259" key="1">
    <source>
        <dbReference type="Pfam" id="PF01370"/>
    </source>
</evidence>
<dbReference type="PANTHER" id="PTHR48079:SF6">
    <property type="entry name" value="NAD(P)-BINDING DOMAIN-CONTAINING PROTEIN-RELATED"/>
    <property type="match status" value="1"/>
</dbReference>
<proteinExistence type="predicted"/>
<sequence length="286" mass="30167">MSVLVGFGFGYSAAQTVRQGAFATVVGTVRSPEKAAALEADGITARLFSPENVDPRIEGDLTHATHVLLSIPPRDGVDPALAAFGEAIAAAPRIEAIVYLSTIGVYGDANGGWVDEDTPLAPKHARADARADAEAAWLALGARSGKRVCVLRLGGIYGPGRNPILQLRAGTARRIVKPGQVFNRIHVADIAQAVNAAFVRGRAGGVYNVVDDEPTPPQDVIAYAGEVAGIAPPPEIPFEEAELSPMGRAFWSTSKRVSNRRLREELGVALLYPTYREGITALADAP</sequence>
<keyword evidence="3" id="KW-1185">Reference proteome</keyword>
<dbReference type="CDD" id="cd05266">
    <property type="entry name" value="SDR_a4"/>
    <property type="match status" value="1"/>
</dbReference>
<dbReference type="GO" id="GO:0004029">
    <property type="term" value="F:aldehyde dehydrogenase (NAD+) activity"/>
    <property type="evidence" value="ECO:0007669"/>
    <property type="project" value="TreeGrafter"/>
</dbReference>
<dbReference type="InterPro" id="IPR001509">
    <property type="entry name" value="Epimerase_deHydtase"/>
</dbReference>
<dbReference type="InterPro" id="IPR036291">
    <property type="entry name" value="NAD(P)-bd_dom_sf"/>
</dbReference>
<evidence type="ECO:0000313" key="3">
    <source>
        <dbReference type="Proteomes" id="UP000600449"/>
    </source>
</evidence>
<gene>
    <name evidence="2" type="ORF">GCM10011322_24520</name>
</gene>
<organism evidence="2 3">
    <name type="scientific">Salinarimonas ramus</name>
    <dbReference type="NCBI Taxonomy" id="690164"/>
    <lineage>
        <taxon>Bacteria</taxon>
        <taxon>Pseudomonadati</taxon>
        <taxon>Pseudomonadota</taxon>
        <taxon>Alphaproteobacteria</taxon>
        <taxon>Hyphomicrobiales</taxon>
        <taxon>Salinarimonadaceae</taxon>
        <taxon>Salinarimonas</taxon>
    </lineage>
</organism>
<protein>
    <submittedName>
        <fullName evidence="2">NAD(P)-dependent oxidoreductase</fullName>
    </submittedName>
</protein>